<dbReference type="PANTHER" id="PTHR33169">
    <property type="entry name" value="PADR-FAMILY TRANSCRIPTIONAL REGULATOR"/>
    <property type="match status" value="1"/>
</dbReference>
<dbReference type="PANTHER" id="PTHR33169:SF25">
    <property type="entry name" value="DNA-BINDING PROTEIN YIZB-RELATED"/>
    <property type="match status" value="1"/>
</dbReference>
<dbReference type="KEGG" id="bcz:BCE33L4436"/>
<dbReference type="AlphaFoldDB" id="Q633A4"/>
<evidence type="ECO:0000313" key="3">
    <source>
        <dbReference type="Proteomes" id="UP000002612"/>
    </source>
</evidence>
<dbReference type="InterPro" id="IPR036390">
    <property type="entry name" value="WH_DNA-bd_sf"/>
</dbReference>
<feature type="domain" description="Transcription regulator PadR N-terminal" evidence="1">
    <location>
        <begin position="20"/>
        <end position="91"/>
    </location>
</feature>
<name>Q633A4_BACCZ</name>
<sequence>MEKNDNFIIQLRKGVFDLAILSLISKQPMYGYEITSSLQAIPVFHIPNGSIYPILNRITKNHWAVSYWEESGDGPKRKYYRITDEGREILHSRLHDYDAVYQALMLLAKGEDKNEQGTILCK</sequence>
<dbReference type="EMBL" id="CP000001">
    <property type="protein sequence ID" value="AAU15836.1"/>
    <property type="molecule type" value="Genomic_DNA"/>
</dbReference>
<proteinExistence type="predicted"/>
<accession>Q633A4</accession>
<protein>
    <submittedName>
        <fullName evidence="2">Transcriptional regulator, PadR family</fullName>
    </submittedName>
</protein>
<evidence type="ECO:0000313" key="2">
    <source>
        <dbReference type="EMBL" id="AAU15836.1"/>
    </source>
</evidence>
<gene>
    <name evidence="2" type="ordered locus">BCE33L4436</name>
</gene>
<dbReference type="PATRIC" id="fig|288681.22.peg.933"/>
<dbReference type="SUPFAM" id="SSF46785">
    <property type="entry name" value="Winged helix' DNA-binding domain"/>
    <property type="match status" value="1"/>
</dbReference>
<dbReference type="Proteomes" id="UP000002612">
    <property type="component" value="Chromosome"/>
</dbReference>
<dbReference type="InterPro" id="IPR036388">
    <property type="entry name" value="WH-like_DNA-bd_sf"/>
</dbReference>
<dbReference type="Gene3D" id="1.10.10.10">
    <property type="entry name" value="Winged helix-like DNA-binding domain superfamily/Winged helix DNA-binding domain"/>
    <property type="match status" value="1"/>
</dbReference>
<dbReference type="RefSeq" id="WP_000414145.1">
    <property type="nucleotide sequence ID" value="NC_006274.1"/>
</dbReference>
<dbReference type="InterPro" id="IPR005149">
    <property type="entry name" value="Tscrpt_reg_PadR_N"/>
</dbReference>
<dbReference type="InterPro" id="IPR052509">
    <property type="entry name" value="Metal_resp_DNA-bind_regulator"/>
</dbReference>
<dbReference type="Pfam" id="PF03551">
    <property type="entry name" value="PadR"/>
    <property type="match status" value="1"/>
</dbReference>
<organism evidence="2 3">
    <name type="scientific">Bacillus cereus (strain ZK / E33L)</name>
    <dbReference type="NCBI Taxonomy" id="288681"/>
    <lineage>
        <taxon>Bacteria</taxon>
        <taxon>Bacillati</taxon>
        <taxon>Bacillota</taxon>
        <taxon>Bacilli</taxon>
        <taxon>Bacillales</taxon>
        <taxon>Bacillaceae</taxon>
        <taxon>Bacillus</taxon>
        <taxon>Bacillus cereus group</taxon>
    </lineage>
</organism>
<reference evidence="3" key="1">
    <citation type="journal article" date="2006" name="J. Bacteriol.">
        <title>Pathogenomic sequence analysis of Bacillus cereus and Bacillus thuringiensis isolates closely related to Bacillus anthracis.</title>
        <authorList>
            <person name="Han C.S."/>
            <person name="Xie G."/>
            <person name="Challacombe J.F."/>
            <person name="Altherr M.R."/>
            <person name="Bhotika S.S."/>
            <person name="Brown N."/>
            <person name="Bruce D."/>
            <person name="Campbell C.S."/>
            <person name="Campbell M.L."/>
            <person name="Chen J."/>
            <person name="Chertkov O."/>
            <person name="Cleland C."/>
            <person name="Dimitrijevic M."/>
            <person name="Doggett N.A."/>
            <person name="Fawcett J.J."/>
            <person name="Glavina T."/>
            <person name="Goodwin L.A."/>
            <person name="Green L.D."/>
            <person name="Hill K.K."/>
            <person name="Hitchcock P."/>
            <person name="Jackson P.J."/>
            <person name="Keim P."/>
            <person name="Kewalramani A.R."/>
            <person name="Longmire J."/>
            <person name="Lucas S."/>
            <person name="Malfatti S."/>
            <person name="McMurry K."/>
            <person name="Meincke L.J."/>
            <person name="Misra M."/>
            <person name="Moseman B.L."/>
            <person name="Mundt M."/>
            <person name="Munk A.C."/>
            <person name="Okinaka R.T."/>
            <person name="Parson-Quintana B."/>
            <person name="Reilly L.P."/>
            <person name="Richardson P."/>
            <person name="Robinson D.L."/>
            <person name="Rubin E."/>
            <person name="Saunders E."/>
            <person name="Tapia R."/>
            <person name="Tesmer J.G."/>
            <person name="Thayer N."/>
            <person name="Thompson L.S."/>
            <person name="Tice H."/>
            <person name="Ticknor L.O."/>
            <person name="Wills P.L."/>
            <person name="Brettin T.S."/>
            <person name="Gilna P."/>
        </authorList>
    </citation>
    <scope>NUCLEOTIDE SEQUENCE [LARGE SCALE GENOMIC DNA]</scope>
    <source>
        <strain evidence="3">ZK / E33L</strain>
    </source>
</reference>
<evidence type="ECO:0000259" key="1">
    <source>
        <dbReference type="Pfam" id="PF03551"/>
    </source>
</evidence>